<keyword evidence="3" id="KW-0378">Hydrolase</keyword>
<feature type="domain" description="Tail specific protease" evidence="2">
    <location>
        <begin position="237"/>
        <end position="397"/>
    </location>
</feature>
<dbReference type="eggNOG" id="COG0793">
    <property type="taxonomic scope" value="Bacteria"/>
</dbReference>
<dbReference type="SUPFAM" id="SSF52096">
    <property type="entry name" value="ClpP/crotonase"/>
    <property type="match status" value="1"/>
</dbReference>
<proteinExistence type="predicted"/>
<organism evidence="3 4">
    <name type="scientific">Psychroflexus torquis (strain ATCC 700755 / CIP 106069 / ACAM 623)</name>
    <dbReference type="NCBI Taxonomy" id="313595"/>
    <lineage>
        <taxon>Bacteria</taxon>
        <taxon>Pseudomonadati</taxon>
        <taxon>Bacteroidota</taxon>
        <taxon>Flavobacteriia</taxon>
        <taxon>Flavobacteriales</taxon>
        <taxon>Flavobacteriaceae</taxon>
        <taxon>Psychroflexus</taxon>
    </lineage>
</organism>
<dbReference type="GO" id="GO:0006508">
    <property type="term" value="P:proteolysis"/>
    <property type="evidence" value="ECO:0007669"/>
    <property type="project" value="UniProtKB-KW"/>
</dbReference>
<evidence type="ECO:0000256" key="1">
    <source>
        <dbReference type="SAM" id="SignalP"/>
    </source>
</evidence>
<evidence type="ECO:0000313" key="4">
    <source>
        <dbReference type="Proteomes" id="UP000008514"/>
    </source>
</evidence>
<dbReference type="InterPro" id="IPR029045">
    <property type="entry name" value="ClpP/crotonase-like_dom_sf"/>
</dbReference>
<feature type="signal peptide" evidence="1">
    <location>
        <begin position="1"/>
        <end position="23"/>
    </location>
</feature>
<sequence length="414" mass="47612">MRKFKKSSISLLFFIFSIAFSNAQINDCSCKMDLEFLNEKIQKTPSYKVSKAAYEMEYAKIKKEIRNLNSGYECFLELNKLMLSLNDRHCNLYGINTGLDGDLKNDTAKFKIFKKTELFTVYPRPVISLDSLRTALRKQPINSIEGVYFRKGYMTLGVYKMVESDSYRAIILDSENEVWEAGEVIYTLVPYGHNYLLAVGGSMTSKRMISYGERIENGVFLTMRFQKEPSIPNYSVSKYPESTYLREEISPETTYLKVGSFNSWNPTLSDADKFYKSLEGTLTKKNVILDLRDNGGGGDRNSNGLFKVLKKYIKLNNVYVLVNHRTASNAEQFAYKLSDFENCTILGNRTSGTAAYEIVDSNYNLPCDDYLVVLTSKKHSKYLKLESIGIEPYIKLAIEKDWMMQVKNYIRRNN</sequence>
<dbReference type="GO" id="GO:0008236">
    <property type="term" value="F:serine-type peptidase activity"/>
    <property type="evidence" value="ECO:0007669"/>
    <property type="project" value="InterPro"/>
</dbReference>
<dbReference type="EMBL" id="CP003879">
    <property type="protein sequence ID" value="AFU69924.1"/>
    <property type="molecule type" value="Genomic_DNA"/>
</dbReference>
<dbReference type="KEGG" id="ptq:P700755_003277"/>
<dbReference type="Proteomes" id="UP000008514">
    <property type="component" value="Chromosome"/>
</dbReference>
<dbReference type="Pfam" id="PF03572">
    <property type="entry name" value="Peptidase_S41"/>
    <property type="match status" value="1"/>
</dbReference>
<dbReference type="HOGENOM" id="CLU_663477_0_0_10"/>
<reference evidence="3" key="2">
    <citation type="submission" date="2012-09" db="EMBL/GenBank/DDBJ databases">
        <title>The complete sequence of Psychroflexus torquis an extreme psychrophile from sea-ice that is stimulated by light.</title>
        <authorList>
            <person name="Feng S."/>
            <person name="Powell S.M."/>
            <person name="Bowman J.P."/>
        </authorList>
    </citation>
    <scope>NUCLEOTIDE SEQUENCE [LARGE SCALE GENOMIC DNA]</scope>
    <source>
        <strain evidence="3">ATCC 700755</strain>
    </source>
</reference>
<gene>
    <name evidence="3" type="ordered locus">P700755_003277</name>
</gene>
<keyword evidence="4" id="KW-1185">Reference proteome</keyword>
<dbReference type="InterPro" id="IPR005151">
    <property type="entry name" value="Tail-specific_protease"/>
</dbReference>
<feature type="chain" id="PRO_5003877724" evidence="1">
    <location>
        <begin position="24"/>
        <end position="414"/>
    </location>
</feature>
<evidence type="ECO:0000313" key="3">
    <source>
        <dbReference type="EMBL" id="AFU69924.1"/>
    </source>
</evidence>
<keyword evidence="3" id="KW-0645">Protease</keyword>
<name>K4IHU2_PSYTT</name>
<keyword evidence="1" id="KW-0732">Signal</keyword>
<dbReference type="RefSeq" id="WP_015025474.1">
    <property type="nucleotide sequence ID" value="NC_018721.1"/>
</dbReference>
<dbReference type="Gene3D" id="3.90.226.10">
    <property type="entry name" value="2-enoyl-CoA Hydratase, Chain A, domain 1"/>
    <property type="match status" value="2"/>
</dbReference>
<accession>K4IHU2</accession>
<dbReference type="OrthoDB" id="6397760at2"/>
<protein>
    <submittedName>
        <fullName evidence="3">C-terminal processing serine protease, peptidase_S41 superfamily</fullName>
    </submittedName>
</protein>
<reference evidence="3" key="1">
    <citation type="submission" date="2006-03" db="EMBL/GenBank/DDBJ databases">
        <authorList>
            <person name="Bowman J."/>
            <person name="Ferriera S."/>
            <person name="Johnson J."/>
            <person name="Kravitz S."/>
            <person name="Halpern A."/>
            <person name="Remington K."/>
            <person name="Beeson K."/>
            <person name="Tran B."/>
            <person name="Rogers Y.-H."/>
            <person name="Friedman R."/>
            <person name="Venter J.C."/>
        </authorList>
    </citation>
    <scope>NUCLEOTIDE SEQUENCE [LARGE SCALE GENOMIC DNA]</scope>
    <source>
        <strain evidence="3">ATCC 700755</strain>
    </source>
</reference>
<dbReference type="SMART" id="SM00245">
    <property type="entry name" value="TSPc"/>
    <property type="match status" value="1"/>
</dbReference>
<evidence type="ECO:0000259" key="2">
    <source>
        <dbReference type="SMART" id="SM00245"/>
    </source>
</evidence>
<dbReference type="AlphaFoldDB" id="K4IHU2"/>